<gene>
    <name evidence="1" type="ORF">DXH95_09540</name>
</gene>
<dbReference type="EMBL" id="QRGP01000001">
    <property type="protein sequence ID" value="RDV07555.1"/>
    <property type="molecule type" value="Genomic_DNA"/>
</dbReference>
<name>A0A371BJ15_9SPHN</name>
<organism evidence="1 2">
    <name type="scientific">Sphingorhabdus pulchriflava</name>
    <dbReference type="NCBI Taxonomy" id="2292257"/>
    <lineage>
        <taxon>Bacteria</taxon>
        <taxon>Pseudomonadati</taxon>
        <taxon>Pseudomonadota</taxon>
        <taxon>Alphaproteobacteria</taxon>
        <taxon>Sphingomonadales</taxon>
        <taxon>Sphingomonadaceae</taxon>
        <taxon>Sphingorhabdus</taxon>
    </lineage>
</organism>
<reference evidence="2" key="1">
    <citation type="submission" date="2018-08" db="EMBL/GenBank/DDBJ databases">
        <authorList>
            <person name="Kim S.-J."/>
            <person name="Jung G.-Y."/>
        </authorList>
    </citation>
    <scope>NUCLEOTIDE SEQUENCE [LARGE SCALE GENOMIC DNA]</scope>
    <source>
        <strain evidence="2">GY_G</strain>
    </source>
</reference>
<comment type="caution">
    <text evidence="1">The sequence shown here is derived from an EMBL/GenBank/DDBJ whole genome shotgun (WGS) entry which is preliminary data.</text>
</comment>
<dbReference type="Proteomes" id="UP000263833">
    <property type="component" value="Unassembled WGS sequence"/>
</dbReference>
<keyword evidence="2" id="KW-1185">Reference proteome</keyword>
<dbReference type="AlphaFoldDB" id="A0A371BJ15"/>
<sequence length="91" mass="10426">MADYNNNVFNLLRAIFGCNTHIISVPNLSQHRSSLACQLEQRLPDKIRTNRQYRNVDGALVRQTKARRSTATHNRMSFKFRSAFLNAGDMG</sequence>
<proteinExistence type="predicted"/>
<evidence type="ECO:0000313" key="1">
    <source>
        <dbReference type="EMBL" id="RDV07555.1"/>
    </source>
</evidence>
<accession>A0A371BJ15</accession>
<evidence type="ECO:0000313" key="2">
    <source>
        <dbReference type="Proteomes" id="UP000263833"/>
    </source>
</evidence>
<protein>
    <submittedName>
        <fullName evidence="1">Uncharacterized protein</fullName>
    </submittedName>
</protein>